<dbReference type="SMART" id="SM00388">
    <property type="entry name" value="HisKA"/>
    <property type="match status" value="1"/>
</dbReference>
<comment type="caution">
    <text evidence="10">The sequence shown here is derived from an EMBL/GenBank/DDBJ whole genome shotgun (WGS) entry which is preliminary data.</text>
</comment>
<dbReference type="InterPro" id="IPR036890">
    <property type="entry name" value="HATPase_C_sf"/>
</dbReference>
<proteinExistence type="predicted"/>
<evidence type="ECO:0000313" key="10">
    <source>
        <dbReference type="EMBL" id="MFC3114067.1"/>
    </source>
</evidence>
<keyword evidence="5" id="KW-0418">Kinase</keyword>
<evidence type="ECO:0000259" key="9">
    <source>
        <dbReference type="PROSITE" id="PS50110"/>
    </source>
</evidence>
<dbReference type="Gene3D" id="1.10.287.130">
    <property type="match status" value="1"/>
</dbReference>
<evidence type="ECO:0000256" key="5">
    <source>
        <dbReference type="ARBA" id="ARBA00022777"/>
    </source>
</evidence>
<dbReference type="PANTHER" id="PTHR43047">
    <property type="entry name" value="TWO-COMPONENT HISTIDINE PROTEIN KINASE"/>
    <property type="match status" value="1"/>
</dbReference>
<feature type="transmembrane region" description="Helical" evidence="7">
    <location>
        <begin position="107"/>
        <end position="131"/>
    </location>
</feature>
<dbReference type="EC" id="2.7.13.3" evidence="2"/>
<dbReference type="SMART" id="SM00448">
    <property type="entry name" value="REC"/>
    <property type="match status" value="1"/>
</dbReference>
<sequence>MTAKQHIFRVRRNYNQWVANQTLEDYALRFTAKSARRWSAARVATTALGAISFLALEAIGGAITLHYGFNNAVAAILAVSAIIFLTAIPISYYAAKYGVDIDLLTRGAGFGYIGSTITSLIYASFTFIFFALEAAIMAMALDLLFGIPLAWGYLISSVVIIPLVTHGITFISRFQLWTQPLWILLQLLPFVFIIYADASAVESWTEFSGGFSNDNNGAAAGVNILLFGAASAVIFSLIAQIGEQVDFLRFLPTPKPQTRWRWWAALIAGGPGWIVIGAIKILAGSFLAVLALNHGISSEEAADPTRMYMVAFSYIANSPEVALAVAGIFVILSQLKINVTNAYAGSIAWSNFFSRLTHSHPGRVVWLVFNVAIALLLMELGVYRALEQTLGFYGIVAVAWLGALVADLIINKPLGLSPKHIEFKRAHLYDINPVGVGSMLIASVMGIVCHAGVLGDIAQALSHFIALGLALICAPLIALATGGRYYLARPVTGINSAEYRYYEPQKNATVSCCICEHRFEYEDMTYCPAYAGDICSLCCSLDARCNDYCKPEANYNQQLRRFFARFLPATVSANINSRLGHFVILVAIINGLSAILLSLIYFQTPIDAPETAALLEATLWKVFFLLVIITGVVSWLFVLAHESRVVAQEESQRQTRLLMEEIEAHERTDRALQTAKEQAEAANLAKSRYLTGISHELRSPLNAVLGYAQLLEKATDIPANRKEALAVIRRSGEHLADLIEGLLDISKIEAGRLDLHQDQVRLSLLIEQLVHMFRLQAEAKGLEFVYECKDRLPELVRTDEKRLRQILINLLSNAVKYTHKGKVIFKLRYRSQVAEFTVIDTGEGIATENIERIFRPFERVHRPGSTATGTGLGLTITRLLCEIMGGDIAVSSKLGEGSQFKASLMLASIANPQRETINPPVQTIYGYRGRVRKLLVVDDDASHRQLMRAMLTPLGFELTDMDNPLDVAGYLQQQMAQGQQPDLIMLDVSMPGMSGWQLAEQLRALAFSGPIIMVSADASEGKSHSDTPEQAPHNAYVIKPVRLPLLLDHVGNLLNLTWCYEQQNVHANNNTNISIHSNTNSEHSRNQLISSDKLIISAPSNKSVEITQSKLQHIKQLAAIGHKKGLLDALVQLASESGDDEVSWLEELQRLSAQFQFEKVIEMIDEQLSGELTH</sequence>
<dbReference type="GO" id="GO:0005524">
    <property type="term" value="F:ATP binding"/>
    <property type="evidence" value="ECO:0007669"/>
    <property type="project" value="UniProtKB-KW"/>
</dbReference>
<feature type="transmembrane region" description="Helical" evidence="7">
    <location>
        <begin position="43"/>
        <end position="67"/>
    </location>
</feature>
<feature type="transmembrane region" description="Helical" evidence="7">
    <location>
        <begin position="364"/>
        <end position="386"/>
    </location>
</feature>
<evidence type="ECO:0000259" key="8">
    <source>
        <dbReference type="PROSITE" id="PS50109"/>
    </source>
</evidence>
<dbReference type="CDD" id="cd00156">
    <property type="entry name" value="REC"/>
    <property type="match status" value="1"/>
</dbReference>
<dbReference type="EMBL" id="JBHRTF010000001">
    <property type="protein sequence ID" value="MFC3114067.1"/>
    <property type="molecule type" value="Genomic_DNA"/>
</dbReference>
<dbReference type="Pfam" id="PF00072">
    <property type="entry name" value="Response_reg"/>
    <property type="match status" value="1"/>
</dbReference>
<dbReference type="Gene3D" id="1.10.4160.10">
    <property type="entry name" value="Hydantoin permease"/>
    <property type="match status" value="1"/>
</dbReference>
<evidence type="ECO:0000256" key="2">
    <source>
        <dbReference type="ARBA" id="ARBA00012438"/>
    </source>
</evidence>
<dbReference type="Pfam" id="PF02518">
    <property type="entry name" value="HATPase_c"/>
    <property type="match status" value="1"/>
</dbReference>
<feature type="transmembrane region" description="Helical" evidence="7">
    <location>
        <begin position="73"/>
        <end position="95"/>
    </location>
</feature>
<dbReference type="InterPro" id="IPR005467">
    <property type="entry name" value="His_kinase_dom"/>
</dbReference>
<dbReference type="Pfam" id="PF00512">
    <property type="entry name" value="HisKA"/>
    <property type="match status" value="1"/>
</dbReference>
<name>A0ABV7FD62_9GAMM</name>
<feature type="domain" description="Response regulatory" evidence="9">
    <location>
        <begin position="933"/>
        <end position="1054"/>
    </location>
</feature>
<dbReference type="InterPro" id="IPR001789">
    <property type="entry name" value="Sig_transdc_resp-reg_receiver"/>
</dbReference>
<dbReference type="Gene3D" id="3.40.50.2300">
    <property type="match status" value="1"/>
</dbReference>
<dbReference type="SMART" id="SM00387">
    <property type="entry name" value="HATPase_c"/>
    <property type="match status" value="1"/>
</dbReference>
<feature type="transmembrane region" description="Helical" evidence="7">
    <location>
        <begin position="311"/>
        <end position="332"/>
    </location>
</feature>
<dbReference type="Gene3D" id="3.30.565.10">
    <property type="entry name" value="Histidine kinase-like ATPase, C-terminal domain"/>
    <property type="match status" value="1"/>
</dbReference>
<dbReference type="PROSITE" id="PS50109">
    <property type="entry name" value="HIS_KIN"/>
    <property type="match status" value="1"/>
</dbReference>
<accession>A0ABV7FD62</accession>
<keyword evidence="7" id="KW-1133">Transmembrane helix</keyword>
<feature type="transmembrane region" description="Helical" evidence="7">
    <location>
        <begin position="218"/>
        <end position="241"/>
    </location>
</feature>
<keyword evidence="10" id="KW-0067">ATP-binding</keyword>
<dbReference type="Proteomes" id="UP001595555">
    <property type="component" value="Unassembled WGS sequence"/>
</dbReference>
<dbReference type="SUPFAM" id="SSF47384">
    <property type="entry name" value="Homodimeric domain of signal transducing histidine kinase"/>
    <property type="match status" value="1"/>
</dbReference>
<feature type="transmembrane region" description="Helical" evidence="7">
    <location>
        <begin position="622"/>
        <end position="640"/>
    </location>
</feature>
<evidence type="ECO:0000256" key="1">
    <source>
        <dbReference type="ARBA" id="ARBA00000085"/>
    </source>
</evidence>
<dbReference type="InterPro" id="IPR003661">
    <property type="entry name" value="HisK_dim/P_dom"/>
</dbReference>
<evidence type="ECO:0000256" key="7">
    <source>
        <dbReference type="SAM" id="Phobius"/>
    </source>
</evidence>
<feature type="transmembrane region" description="Helical" evidence="7">
    <location>
        <begin position="143"/>
        <end position="164"/>
    </location>
</feature>
<evidence type="ECO:0000256" key="4">
    <source>
        <dbReference type="ARBA" id="ARBA00022679"/>
    </source>
</evidence>
<dbReference type="RefSeq" id="WP_378115061.1">
    <property type="nucleotide sequence ID" value="NZ_JBHRTF010000001.1"/>
</dbReference>
<dbReference type="InterPro" id="IPR004358">
    <property type="entry name" value="Sig_transdc_His_kin-like_C"/>
</dbReference>
<keyword evidence="3 6" id="KW-0597">Phosphoprotein</keyword>
<keyword evidence="10" id="KW-0547">Nucleotide-binding</keyword>
<gene>
    <name evidence="10" type="ORF">ACFODX_00765</name>
</gene>
<keyword evidence="7" id="KW-0472">Membrane</keyword>
<feature type="transmembrane region" description="Helical" evidence="7">
    <location>
        <begin position="460"/>
        <end position="480"/>
    </location>
</feature>
<evidence type="ECO:0000313" key="11">
    <source>
        <dbReference type="Proteomes" id="UP001595555"/>
    </source>
</evidence>
<evidence type="ECO:0000256" key="3">
    <source>
        <dbReference type="ARBA" id="ARBA00022553"/>
    </source>
</evidence>
<dbReference type="InterPro" id="IPR036097">
    <property type="entry name" value="HisK_dim/P_sf"/>
</dbReference>
<evidence type="ECO:0000256" key="6">
    <source>
        <dbReference type="PROSITE-ProRule" id="PRU00169"/>
    </source>
</evidence>
<dbReference type="SUPFAM" id="SSF55874">
    <property type="entry name" value="ATPase domain of HSP90 chaperone/DNA topoisomerase II/histidine kinase"/>
    <property type="match status" value="1"/>
</dbReference>
<feature type="transmembrane region" description="Helical" evidence="7">
    <location>
        <begin position="431"/>
        <end position="454"/>
    </location>
</feature>
<feature type="transmembrane region" description="Helical" evidence="7">
    <location>
        <begin position="262"/>
        <end position="291"/>
    </location>
</feature>
<dbReference type="PRINTS" id="PR00344">
    <property type="entry name" value="BCTRLSENSOR"/>
</dbReference>
<feature type="transmembrane region" description="Helical" evidence="7">
    <location>
        <begin position="392"/>
        <end position="410"/>
    </location>
</feature>
<feature type="transmembrane region" description="Helical" evidence="7">
    <location>
        <begin position="582"/>
        <end position="602"/>
    </location>
</feature>
<feature type="domain" description="Histidine kinase" evidence="8">
    <location>
        <begin position="692"/>
        <end position="908"/>
    </location>
</feature>
<reference evidence="11" key="1">
    <citation type="journal article" date="2019" name="Int. J. Syst. Evol. Microbiol.">
        <title>The Global Catalogue of Microorganisms (GCM) 10K type strain sequencing project: providing services to taxonomists for standard genome sequencing and annotation.</title>
        <authorList>
            <consortium name="The Broad Institute Genomics Platform"/>
            <consortium name="The Broad Institute Genome Sequencing Center for Infectious Disease"/>
            <person name="Wu L."/>
            <person name="Ma J."/>
        </authorList>
    </citation>
    <scope>NUCLEOTIDE SEQUENCE [LARGE SCALE GENOMIC DNA]</scope>
    <source>
        <strain evidence="11">KCTC 52237</strain>
    </source>
</reference>
<comment type="catalytic activity">
    <reaction evidence="1">
        <text>ATP + protein L-histidine = ADP + protein N-phospho-L-histidine.</text>
        <dbReference type="EC" id="2.7.13.3"/>
    </reaction>
</comment>
<organism evidence="10 11">
    <name type="scientific">Cellvibrio fontiphilus</name>
    <dbReference type="NCBI Taxonomy" id="1815559"/>
    <lineage>
        <taxon>Bacteria</taxon>
        <taxon>Pseudomonadati</taxon>
        <taxon>Pseudomonadota</taxon>
        <taxon>Gammaproteobacteria</taxon>
        <taxon>Cellvibrionales</taxon>
        <taxon>Cellvibrionaceae</taxon>
        <taxon>Cellvibrio</taxon>
    </lineage>
</organism>
<keyword evidence="7" id="KW-0812">Transmembrane</keyword>
<feature type="modified residue" description="4-aspartylphosphate" evidence="6">
    <location>
        <position position="987"/>
    </location>
</feature>
<dbReference type="SUPFAM" id="SSF52172">
    <property type="entry name" value="CheY-like"/>
    <property type="match status" value="1"/>
</dbReference>
<dbReference type="PROSITE" id="PS50110">
    <property type="entry name" value="RESPONSE_REGULATORY"/>
    <property type="match status" value="1"/>
</dbReference>
<dbReference type="InterPro" id="IPR003594">
    <property type="entry name" value="HATPase_dom"/>
</dbReference>
<feature type="transmembrane region" description="Helical" evidence="7">
    <location>
        <begin position="176"/>
        <end position="198"/>
    </location>
</feature>
<protein>
    <recommendedName>
        <fullName evidence="2">histidine kinase</fullName>
        <ecNumber evidence="2">2.7.13.3</ecNumber>
    </recommendedName>
</protein>
<keyword evidence="11" id="KW-1185">Reference proteome</keyword>
<dbReference type="CDD" id="cd16922">
    <property type="entry name" value="HATPase_EvgS-ArcB-TorS-like"/>
    <property type="match status" value="1"/>
</dbReference>
<dbReference type="CDD" id="cd00082">
    <property type="entry name" value="HisKA"/>
    <property type="match status" value="1"/>
</dbReference>
<keyword evidence="4" id="KW-0808">Transferase</keyword>
<dbReference type="InterPro" id="IPR011006">
    <property type="entry name" value="CheY-like_superfamily"/>
</dbReference>